<dbReference type="PANTHER" id="PTHR14577:SF0">
    <property type="entry name" value="NUCLEOLAR PROTEIN 12"/>
    <property type="match status" value="1"/>
</dbReference>
<feature type="compositionally biased region" description="Basic and acidic residues" evidence="5">
    <location>
        <begin position="177"/>
        <end position="197"/>
    </location>
</feature>
<feature type="compositionally biased region" description="Acidic residues" evidence="5">
    <location>
        <begin position="106"/>
        <end position="122"/>
    </location>
</feature>
<evidence type="ECO:0000256" key="1">
    <source>
        <dbReference type="ARBA" id="ARBA00004604"/>
    </source>
</evidence>
<feature type="region of interest" description="Disordered" evidence="5">
    <location>
        <begin position="101"/>
        <end position="137"/>
    </location>
</feature>
<comment type="similarity">
    <text evidence="2">Belongs to the RRP17 family.</text>
</comment>
<evidence type="ECO:0000256" key="3">
    <source>
        <dbReference type="ARBA" id="ARBA00023054"/>
    </source>
</evidence>
<evidence type="ECO:0000256" key="5">
    <source>
        <dbReference type="SAM" id="MobiDB-lite"/>
    </source>
</evidence>
<keyword evidence="7" id="KW-1185">Reference proteome</keyword>
<reference evidence="6 7" key="1">
    <citation type="submission" date="2015-03" db="EMBL/GenBank/DDBJ databases">
        <authorList>
            <person name="Radwan O."/>
            <person name="Al-Naeli F.A."/>
            <person name="Rendon G.A."/>
            <person name="Fields C."/>
        </authorList>
    </citation>
    <scope>NUCLEOTIDE SEQUENCE [LARGE SCALE GENOMIC DNA]</scope>
    <source>
        <strain evidence="6">CR-DP1</strain>
    </source>
</reference>
<dbReference type="GO" id="GO:0019843">
    <property type="term" value="F:rRNA binding"/>
    <property type="evidence" value="ECO:0007669"/>
    <property type="project" value="TreeGrafter"/>
</dbReference>
<dbReference type="AlphaFoldDB" id="A0A0F4ZE80"/>
<evidence type="ECO:0000256" key="2">
    <source>
        <dbReference type="ARBA" id="ARBA00007175"/>
    </source>
</evidence>
<keyword evidence="4" id="KW-0539">Nucleus</keyword>
<feature type="compositionally biased region" description="Basic residues" evidence="5">
    <location>
        <begin position="224"/>
        <end position="240"/>
    </location>
</feature>
<keyword evidence="3" id="KW-0175">Coiled coil</keyword>
<dbReference type="GO" id="GO:0005730">
    <property type="term" value="C:nucleolus"/>
    <property type="evidence" value="ECO:0007669"/>
    <property type="project" value="UniProtKB-SubCell"/>
</dbReference>
<dbReference type="Pfam" id="PF09805">
    <property type="entry name" value="Nop25"/>
    <property type="match status" value="1"/>
</dbReference>
<dbReference type="OrthoDB" id="551633at2759"/>
<evidence type="ECO:0000313" key="7">
    <source>
        <dbReference type="Proteomes" id="UP000033483"/>
    </source>
</evidence>
<evidence type="ECO:0000256" key="4">
    <source>
        <dbReference type="ARBA" id="ARBA00023242"/>
    </source>
</evidence>
<name>A0A0F4ZE80_9PEZI</name>
<evidence type="ECO:0008006" key="8">
    <source>
        <dbReference type="Google" id="ProtNLM"/>
    </source>
</evidence>
<evidence type="ECO:0000313" key="6">
    <source>
        <dbReference type="EMBL" id="KKA28812.1"/>
    </source>
</evidence>
<dbReference type="PANTHER" id="PTHR14577">
    <property type="entry name" value="NUCLEOLAR PROTEIN 12"/>
    <property type="match status" value="1"/>
</dbReference>
<gene>
    <name evidence="6" type="ORF">TD95_002830</name>
</gene>
<feature type="region of interest" description="Disordered" evidence="5">
    <location>
        <begin position="1"/>
        <end position="28"/>
    </location>
</feature>
<feature type="region of interest" description="Disordered" evidence="5">
    <location>
        <begin position="163"/>
        <end position="240"/>
    </location>
</feature>
<accession>A0A0F4ZE80</accession>
<dbReference type="InterPro" id="IPR019186">
    <property type="entry name" value="Nucleolar_protein_12"/>
</dbReference>
<organism evidence="6 7">
    <name type="scientific">Thielaviopsis punctulata</name>
    <dbReference type="NCBI Taxonomy" id="72032"/>
    <lineage>
        <taxon>Eukaryota</taxon>
        <taxon>Fungi</taxon>
        <taxon>Dikarya</taxon>
        <taxon>Ascomycota</taxon>
        <taxon>Pezizomycotina</taxon>
        <taxon>Sordariomycetes</taxon>
        <taxon>Hypocreomycetidae</taxon>
        <taxon>Microascales</taxon>
        <taxon>Ceratocystidaceae</taxon>
        <taxon>Thielaviopsis</taxon>
    </lineage>
</organism>
<feature type="compositionally biased region" description="Basic and acidic residues" evidence="5">
    <location>
        <begin position="209"/>
        <end position="223"/>
    </location>
</feature>
<comment type="subcellular location">
    <subcellularLocation>
        <location evidence="1">Nucleus</location>
        <location evidence="1">Nucleolus</location>
    </subcellularLocation>
</comment>
<protein>
    <recommendedName>
        <fullName evidence="8">Ribosomal RNA-processing protein 17</fullName>
    </recommendedName>
</protein>
<sequence length="240" mass="28268">MPKEENFTFATPRPKKGLGPPPKKKRKSTIEEIVFDRETRQEYLTGFHKRKLQRQKLAKEIAAKREKQEKLLFRKQLREDRQRQVEEHVRTVEAMLKEHQMAGNIDSDDEANQEWSGIEDSETEGKADEPELAAGDEIVDIEEEYIDEDRFTTVKVESVTVTRDGLSKPGAELEEAEEKRRRAKEAAEEAKKNEKPKKQWPKKDKKNKFRYENKIERSMDRARQSARNKAKRRKFTRGAE</sequence>
<proteinExistence type="inferred from homology"/>
<dbReference type="EMBL" id="LAEV01001118">
    <property type="protein sequence ID" value="KKA28812.1"/>
    <property type="molecule type" value="Genomic_DNA"/>
</dbReference>
<comment type="caution">
    <text evidence="6">The sequence shown here is derived from an EMBL/GenBank/DDBJ whole genome shotgun (WGS) entry which is preliminary data.</text>
</comment>
<dbReference type="Proteomes" id="UP000033483">
    <property type="component" value="Unassembled WGS sequence"/>
</dbReference>
<feature type="compositionally biased region" description="Basic residues" evidence="5">
    <location>
        <begin position="198"/>
        <end position="208"/>
    </location>
</feature>